<comment type="caution">
    <text evidence="1">The sequence shown here is derived from an EMBL/GenBank/DDBJ whole genome shotgun (WGS) entry which is preliminary data.</text>
</comment>
<sequence length="167" mass="19359">MEETDLVYVYGQVPLWMIAPISSKKETLMLKYIGTTFLIQLFVLTQVQCVISSSYKRLELSELGWWRITFVRRLLGIWAPRSNLTPSQLVGIHQPRNWSSPDDRWSSVCSETLSAEACQLGEEGSVHMDDFFQSQMYLLRNRPRGNGWTEVIGLFLRLREIRRATVS</sequence>
<dbReference type="AlphaFoldDB" id="A0A4Y1ZKP7"/>
<proteinExistence type="predicted"/>
<keyword evidence="2" id="KW-1185">Reference proteome</keyword>
<organism evidence="1 2">
    <name type="scientific">Araneus ventricosus</name>
    <name type="common">Orbweaver spider</name>
    <name type="synonym">Epeira ventricosa</name>
    <dbReference type="NCBI Taxonomy" id="182803"/>
    <lineage>
        <taxon>Eukaryota</taxon>
        <taxon>Metazoa</taxon>
        <taxon>Ecdysozoa</taxon>
        <taxon>Arthropoda</taxon>
        <taxon>Chelicerata</taxon>
        <taxon>Arachnida</taxon>
        <taxon>Araneae</taxon>
        <taxon>Araneomorphae</taxon>
        <taxon>Entelegynae</taxon>
        <taxon>Araneoidea</taxon>
        <taxon>Araneidae</taxon>
        <taxon>Araneus</taxon>
    </lineage>
</organism>
<dbReference type="EMBL" id="BGPR01225875">
    <property type="protein sequence ID" value="GBL54773.1"/>
    <property type="molecule type" value="Genomic_DNA"/>
</dbReference>
<dbReference type="OrthoDB" id="6430472at2759"/>
<dbReference type="Proteomes" id="UP000499080">
    <property type="component" value="Unassembled WGS sequence"/>
</dbReference>
<gene>
    <name evidence="1" type="ORF">AVEN_184782_1</name>
</gene>
<reference evidence="1 2" key="1">
    <citation type="journal article" date="2019" name="Sci. Rep.">
        <title>Orb-weaving spider Araneus ventricosus genome elucidates the spidroin gene catalogue.</title>
        <authorList>
            <person name="Kono N."/>
            <person name="Nakamura H."/>
            <person name="Ohtoshi R."/>
            <person name="Moran D.A.P."/>
            <person name="Shinohara A."/>
            <person name="Yoshida Y."/>
            <person name="Fujiwara M."/>
            <person name="Mori M."/>
            <person name="Tomita M."/>
            <person name="Arakawa K."/>
        </authorList>
    </citation>
    <scope>NUCLEOTIDE SEQUENCE [LARGE SCALE GENOMIC DNA]</scope>
</reference>
<accession>A0A4Y1ZKP7</accession>
<name>A0A4Y1ZKP7_ARAVE</name>
<protein>
    <submittedName>
        <fullName evidence="1">Uncharacterized protein</fullName>
    </submittedName>
</protein>
<evidence type="ECO:0000313" key="2">
    <source>
        <dbReference type="Proteomes" id="UP000499080"/>
    </source>
</evidence>
<evidence type="ECO:0000313" key="1">
    <source>
        <dbReference type="EMBL" id="GBL54773.1"/>
    </source>
</evidence>